<evidence type="ECO:0000256" key="1">
    <source>
        <dbReference type="ARBA" id="ARBA00023002"/>
    </source>
</evidence>
<name>A0A9D1L9G2_9CLOT</name>
<dbReference type="InterPro" id="IPR013149">
    <property type="entry name" value="ADH-like_C"/>
</dbReference>
<dbReference type="Pfam" id="PF08240">
    <property type="entry name" value="ADH_N"/>
    <property type="match status" value="1"/>
</dbReference>
<dbReference type="InterPro" id="IPR011032">
    <property type="entry name" value="GroES-like_sf"/>
</dbReference>
<proteinExistence type="predicted"/>
<dbReference type="InterPro" id="IPR013154">
    <property type="entry name" value="ADH-like_N"/>
</dbReference>
<feature type="domain" description="Alcohol dehydrogenase-like N-terminal" evidence="3">
    <location>
        <begin position="32"/>
        <end position="147"/>
    </location>
</feature>
<dbReference type="Pfam" id="PF00107">
    <property type="entry name" value="ADH_zinc_N"/>
    <property type="match status" value="1"/>
</dbReference>
<dbReference type="Proteomes" id="UP000824089">
    <property type="component" value="Unassembled WGS sequence"/>
</dbReference>
<protein>
    <submittedName>
        <fullName evidence="4">Alcohol dehydrogenase catalytic domain-containing protein</fullName>
    </submittedName>
</protein>
<evidence type="ECO:0000259" key="3">
    <source>
        <dbReference type="Pfam" id="PF08240"/>
    </source>
</evidence>
<dbReference type="SUPFAM" id="SSF51735">
    <property type="entry name" value="NAD(P)-binding Rossmann-fold domains"/>
    <property type="match status" value="1"/>
</dbReference>
<dbReference type="PANTHER" id="PTHR43401">
    <property type="entry name" value="L-THREONINE 3-DEHYDROGENASE"/>
    <property type="match status" value="1"/>
</dbReference>
<dbReference type="SUPFAM" id="SSF50129">
    <property type="entry name" value="GroES-like"/>
    <property type="match status" value="1"/>
</dbReference>
<reference evidence="4" key="1">
    <citation type="submission" date="2020-10" db="EMBL/GenBank/DDBJ databases">
        <authorList>
            <person name="Gilroy R."/>
        </authorList>
    </citation>
    <scope>NUCLEOTIDE SEQUENCE</scope>
    <source>
        <strain evidence="4">CHK195-4489</strain>
    </source>
</reference>
<dbReference type="GO" id="GO:0016491">
    <property type="term" value="F:oxidoreductase activity"/>
    <property type="evidence" value="ECO:0007669"/>
    <property type="project" value="UniProtKB-KW"/>
</dbReference>
<organism evidence="4 5">
    <name type="scientific">Candidatus Egerieisoma faecipullorum</name>
    <dbReference type="NCBI Taxonomy" id="2840963"/>
    <lineage>
        <taxon>Bacteria</taxon>
        <taxon>Bacillati</taxon>
        <taxon>Bacillota</taxon>
        <taxon>Clostridia</taxon>
        <taxon>Eubacteriales</taxon>
        <taxon>Clostridiaceae</taxon>
        <taxon>Clostridiaceae incertae sedis</taxon>
        <taxon>Candidatus Egerieisoma</taxon>
    </lineage>
</organism>
<evidence type="ECO:0000313" key="4">
    <source>
        <dbReference type="EMBL" id="HIU29090.1"/>
    </source>
</evidence>
<dbReference type="InterPro" id="IPR036291">
    <property type="entry name" value="NAD(P)-bd_dom_sf"/>
</dbReference>
<dbReference type="Gene3D" id="3.90.180.10">
    <property type="entry name" value="Medium-chain alcohol dehydrogenases, catalytic domain"/>
    <property type="match status" value="1"/>
</dbReference>
<feature type="domain" description="Alcohol dehydrogenase-like C-terminal" evidence="2">
    <location>
        <begin position="191"/>
        <end position="325"/>
    </location>
</feature>
<dbReference type="InterPro" id="IPR050129">
    <property type="entry name" value="Zn_alcohol_dh"/>
</dbReference>
<sequence>MKKTAKAAVYTGPGRPFEIREYPLTLPPRGMAMLELIASGICGTDLHIHDGKIPMEPPKIIGHEFIGRVAAISEEDAEASGIRIGDSVIVDIACPCGECVLCRTGDDANCVNMRATNAGNPEIPPHFYGGYAEYNYSPIKNLVKLPDEIDPVTACVFPCAGPTVLHAFRLAEEAGFMAAQIRTAVVQGLGPVGMFAVLLLSALGVPEIIAITARQVPQRENAALAFGATRVLALEKTPFSEINSYIRTLSKGVGADLVLEASGNPRAIPQGMELLRNRGFYLVPGQYSDSGEVAIKPQLITFNALRIIGSSQYSMCDVEAYIDFMLRHPERHEQIRSLAASYRVEDINQAFSDVRAGKNIKTLLVK</sequence>
<keyword evidence="1" id="KW-0560">Oxidoreductase</keyword>
<gene>
    <name evidence="4" type="ORF">IAD50_02210</name>
</gene>
<evidence type="ECO:0000259" key="2">
    <source>
        <dbReference type="Pfam" id="PF00107"/>
    </source>
</evidence>
<dbReference type="EMBL" id="DVMM01000043">
    <property type="protein sequence ID" value="HIU29090.1"/>
    <property type="molecule type" value="Genomic_DNA"/>
</dbReference>
<dbReference type="Gene3D" id="3.40.50.720">
    <property type="entry name" value="NAD(P)-binding Rossmann-like Domain"/>
    <property type="match status" value="1"/>
</dbReference>
<comment type="caution">
    <text evidence="4">The sequence shown here is derived from an EMBL/GenBank/DDBJ whole genome shotgun (WGS) entry which is preliminary data.</text>
</comment>
<reference evidence="4" key="2">
    <citation type="journal article" date="2021" name="PeerJ">
        <title>Extensive microbial diversity within the chicken gut microbiome revealed by metagenomics and culture.</title>
        <authorList>
            <person name="Gilroy R."/>
            <person name="Ravi A."/>
            <person name="Getino M."/>
            <person name="Pursley I."/>
            <person name="Horton D.L."/>
            <person name="Alikhan N.F."/>
            <person name="Baker D."/>
            <person name="Gharbi K."/>
            <person name="Hall N."/>
            <person name="Watson M."/>
            <person name="Adriaenssens E.M."/>
            <person name="Foster-Nyarko E."/>
            <person name="Jarju S."/>
            <person name="Secka A."/>
            <person name="Antonio M."/>
            <person name="Oren A."/>
            <person name="Chaudhuri R.R."/>
            <person name="La Ragione R."/>
            <person name="Hildebrand F."/>
            <person name="Pallen M.J."/>
        </authorList>
    </citation>
    <scope>NUCLEOTIDE SEQUENCE</scope>
    <source>
        <strain evidence="4">CHK195-4489</strain>
    </source>
</reference>
<accession>A0A9D1L9G2</accession>
<dbReference type="AlphaFoldDB" id="A0A9D1L9G2"/>
<evidence type="ECO:0000313" key="5">
    <source>
        <dbReference type="Proteomes" id="UP000824089"/>
    </source>
</evidence>